<name>A0A2D3WJD5_9BACT</name>
<dbReference type="EMBL" id="DLUI01000059">
    <property type="protein sequence ID" value="DAB38847.1"/>
    <property type="molecule type" value="Genomic_DNA"/>
</dbReference>
<gene>
    <name evidence="1" type="ORF">CFH83_03795</name>
</gene>
<proteinExistence type="predicted"/>
<evidence type="ECO:0000313" key="1">
    <source>
        <dbReference type="EMBL" id="DAB38847.1"/>
    </source>
</evidence>
<dbReference type="Proteomes" id="UP000228859">
    <property type="component" value="Unassembled WGS sequence"/>
</dbReference>
<sequence>MIKSIFSLIIFVTLAMVSRNLYPSFAGSSYKNEILINLAFLEASHPNGPFPISLYEVPISKILFQDVDTSNLTYQCVSSFPSVPADMIIKVQRIETNYFVKILDEVVFTMAKYMPFLHIDTMPSSEKITTSLFWYVQSNFHEFDVSVQNNQIVLTKKTYCI</sequence>
<protein>
    <submittedName>
        <fullName evidence="1">Uncharacterized protein</fullName>
    </submittedName>
</protein>
<reference evidence="1 2" key="1">
    <citation type="journal article" date="2017" name="Front. Microbiol.">
        <title>Comparative Genomic Analysis of the Class Epsilonproteobacteria and Proposed Reclassification to Epsilonbacteraeota (phyl. nov.).</title>
        <authorList>
            <person name="Waite D.W."/>
            <person name="Vanwonterghem I."/>
            <person name="Rinke C."/>
            <person name="Parks D.H."/>
            <person name="Zhang Y."/>
            <person name="Takai K."/>
            <person name="Sievert S.M."/>
            <person name="Simon J."/>
            <person name="Campbell B.J."/>
            <person name="Hanson T.E."/>
            <person name="Woyke T."/>
            <person name="Klotz M.G."/>
            <person name="Hugenholtz P."/>
        </authorList>
    </citation>
    <scope>NUCLEOTIDE SEQUENCE [LARGE SCALE GENOMIC DNA]</scope>
    <source>
        <strain evidence="1">UBA12443</strain>
    </source>
</reference>
<dbReference type="AlphaFoldDB" id="A0A2D3WJD5"/>
<evidence type="ECO:0000313" key="2">
    <source>
        <dbReference type="Proteomes" id="UP000228859"/>
    </source>
</evidence>
<accession>A0A2D3WJD5</accession>
<comment type="caution">
    <text evidence="1">The sequence shown here is derived from an EMBL/GenBank/DDBJ whole genome shotgun (WGS) entry which is preliminary data.</text>
</comment>
<organism evidence="1 2">
    <name type="scientific">Sulfuricurvum kujiense</name>
    <dbReference type="NCBI Taxonomy" id="148813"/>
    <lineage>
        <taxon>Bacteria</taxon>
        <taxon>Pseudomonadati</taxon>
        <taxon>Campylobacterota</taxon>
        <taxon>Epsilonproteobacteria</taxon>
        <taxon>Campylobacterales</taxon>
        <taxon>Sulfurimonadaceae</taxon>
        <taxon>Sulfuricurvum</taxon>
    </lineage>
</organism>